<keyword evidence="1" id="KW-0812">Transmembrane</keyword>
<gene>
    <name evidence="2" type="ORF">SAY86_002054</name>
</gene>
<feature type="transmembrane region" description="Helical" evidence="1">
    <location>
        <begin position="35"/>
        <end position="52"/>
    </location>
</feature>
<dbReference type="AlphaFoldDB" id="A0AAN7LQ02"/>
<dbReference type="EMBL" id="JAXQNO010000013">
    <property type="protein sequence ID" value="KAK4785365.1"/>
    <property type="molecule type" value="Genomic_DNA"/>
</dbReference>
<proteinExistence type="predicted"/>
<organism evidence="2 3">
    <name type="scientific">Trapa natans</name>
    <name type="common">Water chestnut</name>
    <dbReference type="NCBI Taxonomy" id="22666"/>
    <lineage>
        <taxon>Eukaryota</taxon>
        <taxon>Viridiplantae</taxon>
        <taxon>Streptophyta</taxon>
        <taxon>Embryophyta</taxon>
        <taxon>Tracheophyta</taxon>
        <taxon>Spermatophyta</taxon>
        <taxon>Magnoliopsida</taxon>
        <taxon>eudicotyledons</taxon>
        <taxon>Gunneridae</taxon>
        <taxon>Pentapetalae</taxon>
        <taxon>rosids</taxon>
        <taxon>malvids</taxon>
        <taxon>Myrtales</taxon>
        <taxon>Lythraceae</taxon>
        <taxon>Trapa</taxon>
    </lineage>
</organism>
<name>A0AAN7LQ02_TRANT</name>
<keyword evidence="3" id="KW-1185">Reference proteome</keyword>
<comment type="caution">
    <text evidence="2">The sequence shown here is derived from an EMBL/GenBank/DDBJ whole genome shotgun (WGS) entry which is preliminary data.</text>
</comment>
<sequence length="101" mass="11836">MISLVMIQSTLYKQLTVCSLITSNERLSSLGEEDATPRLFILVIVPININLFPSLSVKPFTIRVSYLVFYDFYYLLMIFVFEFSVLRFATLTYIVLYIRKM</sequence>
<accession>A0AAN7LQ02</accession>
<keyword evidence="1" id="KW-0472">Membrane</keyword>
<feature type="transmembrane region" description="Helical" evidence="1">
    <location>
        <begin position="72"/>
        <end position="98"/>
    </location>
</feature>
<dbReference type="Proteomes" id="UP001346149">
    <property type="component" value="Unassembled WGS sequence"/>
</dbReference>
<evidence type="ECO:0000256" key="1">
    <source>
        <dbReference type="SAM" id="Phobius"/>
    </source>
</evidence>
<keyword evidence="1" id="KW-1133">Transmembrane helix</keyword>
<reference evidence="2 3" key="1">
    <citation type="journal article" date="2023" name="Hortic Res">
        <title>Pangenome of water caltrop reveals structural variations and asymmetric subgenome divergence after allopolyploidization.</title>
        <authorList>
            <person name="Zhang X."/>
            <person name="Chen Y."/>
            <person name="Wang L."/>
            <person name="Yuan Y."/>
            <person name="Fang M."/>
            <person name="Shi L."/>
            <person name="Lu R."/>
            <person name="Comes H.P."/>
            <person name="Ma Y."/>
            <person name="Chen Y."/>
            <person name="Huang G."/>
            <person name="Zhou Y."/>
            <person name="Zheng Z."/>
            <person name="Qiu Y."/>
        </authorList>
    </citation>
    <scope>NUCLEOTIDE SEQUENCE [LARGE SCALE GENOMIC DNA]</scope>
    <source>
        <strain evidence="2">F231</strain>
    </source>
</reference>
<evidence type="ECO:0000313" key="3">
    <source>
        <dbReference type="Proteomes" id="UP001346149"/>
    </source>
</evidence>
<protein>
    <submittedName>
        <fullName evidence="2">Uncharacterized protein</fullName>
    </submittedName>
</protein>
<evidence type="ECO:0000313" key="2">
    <source>
        <dbReference type="EMBL" id="KAK4785365.1"/>
    </source>
</evidence>